<keyword evidence="3" id="KW-0328">Glycosyltransferase</keyword>
<dbReference type="EMBL" id="CP118157">
    <property type="protein sequence ID" value="WOF24184.1"/>
    <property type="molecule type" value="Genomic_DNA"/>
</dbReference>
<dbReference type="GO" id="GO:0000271">
    <property type="term" value="P:polysaccharide biosynthetic process"/>
    <property type="evidence" value="ECO:0007669"/>
    <property type="project" value="InterPro"/>
</dbReference>
<dbReference type="Proteomes" id="UP001305498">
    <property type="component" value="Chromosome"/>
</dbReference>
<evidence type="ECO:0000259" key="10">
    <source>
        <dbReference type="Pfam" id="PF04138"/>
    </source>
</evidence>
<keyword evidence="7 8" id="KW-0472">Membrane</keyword>
<evidence type="ECO:0000313" key="12">
    <source>
        <dbReference type="Proteomes" id="UP001305498"/>
    </source>
</evidence>
<dbReference type="Gene3D" id="3.90.550.10">
    <property type="entry name" value="Spore Coat Polysaccharide Biosynthesis Protein SpsA, Chain A"/>
    <property type="match status" value="1"/>
</dbReference>
<dbReference type="Pfam" id="PF04138">
    <property type="entry name" value="GtrA_DPMS_TM"/>
    <property type="match status" value="1"/>
</dbReference>
<accession>A0AA97FJZ3</accession>
<evidence type="ECO:0000256" key="5">
    <source>
        <dbReference type="ARBA" id="ARBA00022692"/>
    </source>
</evidence>
<name>A0AA97FJZ3_9MICO</name>
<dbReference type="InterPro" id="IPR029044">
    <property type="entry name" value="Nucleotide-diphossugar_trans"/>
</dbReference>
<evidence type="ECO:0000256" key="3">
    <source>
        <dbReference type="ARBA" id="ARBA00022676"/>
    </source>
</evidence>
<feature type="domain" description="Glycosyltransferase 2-like" evidence="9">
    <location>
        <begin position="8"/>
        <end position="168"/>
    </location>
</feature>
<evidence type="ECO:0000256" key="4">
    <source>
        <dbReference type="ARBA" id="ARBA00022679"/>
    </source>
</evidence>
<evidence type="ECO:0000256" key="7">
    <source>
        <dbReference type="ARBA" id="ARBA00023136"/>
    </source>
</evidence>
<feature type="domain" description="GtrA/DPMS transmembrane" evidence="10">
    <location>
        <begin position="240"/>
        <end position="355"/>
    </location>
</feature>
<evidence type="ECO:0000256" key="1">
    <source>
        <dbReference type="ARBA" id="ARBA00004141"/>
    </source>
</evidence>
<evidence type="ECO:0000256" key="6">
    <source>
        <dbReference type="ARBA" id="ARBA00022989"/>
    </source>
</evidence>
<sequence length="383" mass="42122">MTAQPDLTIIVPTFNESPNVAPLVRRLERATTGFRCEVLFVDDSSDDTPAEVVRVAAGSTMAVRVLHRDEATGGLSGAVIEGLRAAGSDVCVVMDGDLQHPPEVVRDLVDRFSAGDADVVVASRYVDDGSSEGLAGLSRNLVSRTTTALTKAMFPLRLRSCTDPMTGFFLVDRRRIDLETLRPRGFKILLEVLARQQLRIAEVPFQFAERIAGGSKASVRQGFHFIAQLAALRFGKMSGFAAIGLFGALLNLLILWTLTEAGLFYLWAAVIASEVTIVGNFLLQERFVFREMLDEATGRWSRFAKSFAFNNAEAVIRIPMMGLMVESWHISSVLATAITLVIAFIARYAFHALVVYAPRKPRFARRERVLQKVDEQATAPGEL</sequence>
<proteinExistence type="inferred from homology"/>
<protein>
    <submittedName>
        <fullName evidence="11">Glycosyltransferase family 2 protein</fullName>
    </submittedName>
</protein>
<keyword evidence="12" id="KW-1185">Reference proteome</keyword>
<keyword evidence="6 8" id="KW-1133">Transmembrane helix</keyword>
<dbReference type="RefSeq" id="WP_317140656.1">
    <property type="nucleotide sequence ID" value="NZ_CP118157.1"/>
</dbReference>
<dbReference type="PANTHER" id="PTHR43398">
    <property type="entry name" value="DOLICHOL-PHOSPHATE MANNOSYLTRANSFERASE SUBUNIT 1"/>
    <property type="match status" value="1"/>
</dbReference>
<organism evidence="11 12">
    <name type="scientific">Microbacterium betulae</name>
    <dbReference type="NCBI Taxonomy" id="2981139"/>
    <lineage>
        <taxon>Bacteria</taxon>
        <taxon>Bacillati</taxon>
        <taxon>Actinomycetota</taxon>
        <taxon>Actinomycetes</taxon>
        <taxon>Micrococcales</taxon>
        <taxon>Microbacteriaceae</taxon>
        <taxon>Microbacterium</taxon>
    </lineage>
</organism>
<gene>
    <name evidence="11" type="ORF">N8K70_05805</name>
</gene>
<feature type="transmembrane region" description="Helical" evidence="8">
    <location>
        <begin position="330"/>
        <end position="356"/>
    </location>
</feature>
<dbReference type="SUPFAM" id="SSF53448">
    <property type="entry name" value="Nucleotide-diphospho-sugar transferases"/>
    <property type="match status" value="1"/>
</dbReference>
<dbReference type="PANTHER" id="PTHR43398:SF1">
    <property type="entry name" value="DOLICHOL-PHOSPHATE MANNOSYLTRANSFERASE SUBUNIT 1"/>
    <property type="match status" value="1"/>
</dbReference>
<dbReference type="GO" id="GO:0004582">
    <property type="term" value="F:dolichyl-phosphate beta-D-mannosyltransferase activity"/>
    <property type="evidence" value="ECO:0007669"/>
    <property type="project" value="InterPro"/>
</dbReference>
<reference evidence="11 12" key="1">
    <citation type="submission" date="2023-02" db="EMBL/GenBank/DDBJ databases">
        <title>Microbacterium betulae sp. nov., isolated from birch wood.</title>
        <authorList>
            <person name="Pasciak M."/>
            <person name="Pawlik K.J."/>
            <person name="Martynowski D."/>
            <person name="Laczmanski L."/>
            <person name="Ciekot J."/>
            <person name="Szponar B."/>
            <person name="Wojcik-Fatla A."/>
            <person name="Mackiewicz B."/>
            <person name="Farian E."/>
            <person name="Cholewa G."/>
            <person name="Cholewa A."/>
            <person name="Dutkiewicz J."/>
        </authorList>
    </citation>
    <scope>NUCLEOTIDE SEQUENCE [LARGE SCALE GENOMIC DNA]</scope>
    <source>
        <strain evidence="11 12">AB</strain>
    </source>
</reference>
<dbReference type="InterPro" id="IPR039528">
    <property type="entry name" value="DPM1-like"/>
</dbReference>
<dbReference type="KEGG" id="mbet:N8K70_05805"/>
<dbReference type="GO" id="GO:0035269">
    <property type="term" value="P:protein O-linked glycosylation via mannose"/>
    <property type="evidence" value="ECO:0007669"/>
    <property type="project" value="TreeGrafter"/>
</dbReference>
<evidence type="ECO:0000256" key="8">
    <source>
        <dbReference type="SAM" id="Phobius"/>
    </source>
</evidence>
<feature type="transmembrane region" description="Helical" evidence="8">
    <location>
        <begin position="239"/>
        <end position="258"/>
    </location>
</feature>
<dbReference type="Pfam" id="PF00535">
    <property type="entry name" value="Glycos_transf_2"/>
    <property type="match status" value="1"/>
</dbReference>
<keyword evidence="5 8" id="KW-0812">Transmembrane</keyword>
<dbReference type="InterPro" id="IPR007267">
    <property type="entry name" value="GtrA_DPMS_TM"/>
</dbReference>
<dbReference type="GO" id="GO:0016020">
    <property type="term" value="C:membrane"/>
    <property type="evidence" value="ECO:0007669"/>
    <property type="project" value="UniProtKB-SubCell"/>
</dbReference>
<dbReference type="GO" id="GO:0006488">
    <property type="term" value="P:dolichol-linked oligosaccharide biosynthetic process"/>
    <property type="evidence" value="ECO:0007669"/>
    <property type="project" value="TreeGrafter"/>
</dbReference>
<dbReference type="InterPro" id="IPR001173">
    <property type="entry name" value="Glyco_trans_2-like"/>
</dbReference>
<comment type="similarity">
    <text evidence="2">Belongs to the glycosyltransferase 2 family.</text>
</comment>
<feature type="transmembrane region" description="Helical" evidence="8">
    <location>
        <begin position="264"/>
        <end position="283"/>
    </location>
</feature>
<evidence type="ECO:0000256" key="2">
    <source>
        <dbReference type="ARBA" id="ARBA00006739"/>
    </source>
</evidence>
<keyword evidence="4" id="KW-0808">Transferase</keyword>
<comment type="subcellular location">
    <subcellularLocation>
        <location evidence="1">Membrane</location>
        <topology evidence="1">Multi-pass membrane protein</topology>
    </subcellularLocation>
</comment>
<evidence type="ECO:0000313" key="11">
    <source>
        <dbReference type="EMBL" id="WOF24184.1"/>
    </source>
</evidence>
<evidence type="ECO:0000259" key="9">
    <source>
        <dbReference type="Pfam" id="PF00535"/>
    </source>
</evidence>
<dbReference type="GO" id="GO:0006506">
    <property type="term" value="P:GPI anchor biosynthetic process"/>
    <property type="evidence" value="ECO:0007669"/>
    <property type="project" value="TreeGrafter"/>
</dbReference>
<dbReference type="CDD" id="cd06442">
    <property type="entry name" value="DPM1_like"/>
    <property type="match status" value="1"/>
</dbReference>
<dbReference type="AlphaFoldDB" id="A0AA97FJZ3"/>